<dbReference type="Pfam" id="PF13809">
    <property type="entry name" value="Tubulin_2"/>
    <property type="match status" value="1"/>
</dbReference>
<accession>A0A382TMS7</accession>
<dbReference type="AlphaFoldDB" id="A0A382TMS7"/>
<sequence>MLRPVIMIGCGGSGQKAVRYVRAAVLRKLKHTHWEGGIPAAWQFIGLDTLNTQEAPGEIPTMPASDYKSISLQYNTFSDLSEALLARHTPIERLGYRELIGWRPQAKQVNVPLRAGAGQMRAVGRTAGVVALGTVVRPRLEEAFT</sequence>
<feature type="non-terminal residue" evidence="1">
    <location>
        <position position="145"/>
    </location>
</feature>
<protein>
    <submittedName>
        <fullName evidence="1">Uncharacterized protein</fullName>
    </submittedName>
</protein>
<dbReference type="EMBL" id="UINC01137462">
    <property type="protein sequence ID" value="SVD22817.1"/>
    <property type="molecule type" value="Genomic_DNA"/>
</dbReference>
<proteinExistence type="predicted"/>
<organism evidence="1">
    <name type="scientific">marine metagenome</name>
    <dbReference type="NCBI Taxonomy" id="408172"/>
    <lineage>
        <taxon>unclassified sequences</taxon>
        <taxon>metagenomes</taxon>
        <taxon>ecological metagenomes</taxon>
    </lineage>
</organism>
<dbReference type="InterPro" id="IPR025904">
    <property type="entry name" value="Tubulin-like"/>
</dbReference>
<name>A0A382TMS7_9ZZZZ</name>
<evidence type="ECO:0000313" key="1">
    <source>
        <dbReference type="EMBL" id="SVD22817.1"/>
    </source>
</evidence>
<reference evidence="1" key="1">
    <citation type="submission" date="2018-05" db="EMBL/GenBank/DDBJ databases">
        <authorList>
            <person name="Lanie J.A."/>
            <person name="Ng W.-L."/>
            <person name="Kazmierczak K.M."/>
            <person name="Andrzejewski T.M."/>
            <person name="Davidsen T.M."/>
            <person name="Wayne K.J."/>
            <person name="Tettelin H."/>
            <person name="Glass J.I."/>
            <person name="Rusch D."/>
            <person name="Podicherti R."/>
            <person name="Tsui H.-C.T."/>
            <person name="Winkler M.E."/>
        </authorList>
    </citation>
    <scope>NUCLEOTIDE SEQUENCE</scope>
</reference>
<gene>
    <name evidence="1" type="ORF">METZ01_LOCUS375671</name>
</gene>